<evidence type="ECO:0008006" key="4">
    <source>
        <dbReference type="Google" id="ProtNLM"/>
    </source>
</evidence>
<dbReference type="Gene3D" id="3.10.290.10">
    <property type="entry name" value="RNA-binding S4 domain"/>
    <property type="match status" value="1"/>
</dbReference>
<proteinExistence type="predicted"/>
<dbReference type="EMBL" id="BMOE01000001">
    <property type="protein sequence ID" value="GGJ64686.1"/>
    <property type="molecule type" value="Genomic_DNA"/>
</dbReference>
<name>A0A917P714_9DEIO</name>
<evidence type="ECO:0000313" key="2">
    <source>
        <dbReference type="EMBL" id="GGJ64686.1"/>
    </source>
</evidence>
<dbReference type="PROSITE" id="PS50889">
    <property type="entry name" value="S4"/>
    <property type="match status" value="1"/>
</dbReference>
<reference evidence="2" key="1">
    <citation type="journal article" date="2014" name="Int. J. Syst. Evol. Microbiol.">
        <title>Complete genome sequence of Corynebacterium casei LMG S-19264T (=DSM 44701T), isolated from a smear-ripened cheese.</title>
        <authorList>
            <consortium name="US DOE Joint Genome Institute (JGI-PGF)"/>
            <person name="Walter F."/>
            <person name="Albersmeier A."/>
            <person name="Kalinowski J."/>
            <person name="Ruckert C."/>
        </authorList>
    </citation>
    <scope>NUCLEOTIDE SEQUENCE</scope>
    <source>
        <strain evidence="2">JCM 14371</strain>
    </source>
</reference>
<keyword evidence="3" id="KW-1185">Reference proteome</keyword>
<dbReference type="Pfam" id="PF13275">
    <property type="entry name" value="S4_2"/>
    <property type="match status" value="1"/>
</dbReference>
<dbReference type="AlphaFoldDB" id="A0A917P714"/>
<comment type="caution">
    <text evidence="2">The sequence shown here is derived from an EMBL/GenBank/DDBJ whole genome shotgun (WGS) entry which is preliminary data.</text>
</comment>
<dbReference type="InterPro" id="IPR036986">
    <property type="entry name" value="S4_RNA-bd_sf"/>
</dbReference>
<evidence type="ECO:0000256" key="1">
    <source>
        <dbReference type="PROSITE-ProRule" id="PRU00182"/>
    </source>
</evidence>
<organism evidence="2 3">
    <name type="scientific">Deinococcus aquiradiocola</name>
    <dbReference type="NCBI Taxonomy" id="393059"/>
    <lineage>
        <taxon>Bacteria</taxon>
        <taxon>Thermotogati</taxon>
        <taxon>Deinococcota</taxon>
        <taxon>Deinococci</taxon>
        <taxon>Deinococcales</taxon>
        <taxon>Deinococcaceae</taxon>
        <taxon>Deinococcus</taxon>
    </lineage>
</organism>
<evidence type="ECO:0000313" key="3">
    <source>
        <dbReference type="Proteomes" id="UP000635726"/>
    </source>
</evidence>
<protein>
    <recommendedName>
        <fullName evidence="4">RNA-binding protein</fullName>
    </recommendedName>
</protein>
<keyword evidence="1" id="KW-0694">RNA-binding</keyword>
<sequence length="74" mass="8306">MTQDQTPARPAPADVIDLQDYLKLAGLVDTGGEAKYLIQSGEVRLNGEVETRRRKKIQRGDRVKLDGQEHVVDF</sequence>
<dbReference type="SUPFAM" id="SSF55174">
    <property type="entry name" value="Alpha-L RNA-binding motif"/>
    <property type="match status" value="1"/>
</dbReference>
<dbReference type="GO" id="GO:0003723">
    <property type="term" value="F:RNA binding"/>
    <property type="evidence" value="ECO:0007669"/>
    <property type="project" value="UniProtKB-KW"/>
</dbReference>
<reference evidence="2" key="2">
    <citation type="submission" date="2020-09" db="EMBL/GenBank/DDBJ databases">
        <authorList>
            <person name="Sun Q."/>
            <person name="Ohkuma M."/>
        </authorList>
    </citation>
    <scope>NUCLEOTIDE SEQUENCE</scope>
    <source>
        <strain evidence="2">JCM 14371</strain>
    </source>
</reference>
<gene>
    <name evidence="2" type="ORF">GCM10008939_05730</name>
</gene>
<dbReference type="CDD" id="cd00165">
    <property type="entry name" value="S4"/>
    <property type="match status" value="1"/>
</dbReference>
<dbReference type="RefSeq" id="WP_188960682.1">
    <property type="nucleotide sequence ID" value="NZ_BMOE01000001.1"/>
</dbReference>
<dbReference type="Proteomes" id="UP000635726">
    <property type="component" value="Unassembled WGS sequence"/>
</dbReference>
<accession>A0A917P714</accession>